<dbReference type="Pfam" id="PF01547">
    <property type="entry name" value="SBP_bac_1"/>
    <property type="match status" value="1"/>
</dbReference>
<keyword evidence="5" id="KW-0449">Lipoprotein</keyword>
<evidence type="ECO:0000256" key="6">
    <source>
        <dbReference type="SAM" id="MobiDB-lite"/>
    </source>
</evidence>
<name>A0A3Q9I913_9BACL</name>
<dbReference type="AlphaFoldDB" id="A0A3Q9I913"/>
<feature type="signal peptide" evidence="7">
    <location>
        <begin position="1"/>
        <end position="22"/>
    </location>
</feature>
<accession>A0A3Q9I913</accession>
<dbReference type="InterPro" id="IPR006059">
    <property type="entry name" value="SBP"/>
</dbReference>
<keyword evidence="9" id="KW-1185">Reference proteome</keyword>
<dbReference type="PANTHER" id="PTHR43649:SF33">
    <property type="entry name" value="POLYGALACTURONAN_RHAMNOGALACTURONAN-BINDING PROTEIN YTCQ"/>
    <property type="match status" value="1"/>
</dbReference>
<dbReference type="EMBL" id="CP034346">
    <property type="protein sequence ID" value="AZS15473.1"/>
    <property type="molecule type" value="Genomic_DNA"/>
</dbReference>
<dbReference type="PANTHER" id="PTHR43649">
    <property type="entry name" value="ARABINOSE-BINDING PROTEIN-RELATED"/>
    <property type="match status" value="1"/>
</dbReference>
<dbReference type="Gene3D" id="3.40.190.10">
    <property type="entry name" value="Periplasmic binding protein-like II"/>
    <property type="match status" value="1"/>
</dbReference>
<dbReference type="OrthoDB" id="1992988at2"/>
<gene>
    <name evidence="8" type="ORF">EI981_14100</name>
</gene>
<reference evidence="9" key="1">
    <citation type="submission" date="2018-12" db="EMBL/GenBank/DDBJ databases">
        <title>Complete genome sequence of Paenibacillus sp. MBLB1234.</title>
        <authorList>
            <person name="Nam Y.-D."/>
            <person name="Kang J."/>
            <person name="Chung W.-H."/>
            <person name="Park Y.S."/>
        </authorList>
    </citation>
    <scope>NUCLEOTIDE SEQUENCE [LARGE SCALE GENOMIC DNA]</scope>
    <source>
        <strain evidence="9">MBLB1234</strain>
    </source>
</reference>
<dbReference type="Proteomes" id="UP000270678">
    <property type="component" value="Chromosome"/>
</dbReference>
<feature type="chain" id="PRO_5038449828" evidence="7">
    <location>
        <begin position="23"/>
        <end position="470"/>
    </location>
</feature>
<feature type="compositionally biased region" description="Gly residues" evidence="6">
    <location>
        <begin position="34"/>
        <end position="52"/>
    </location>
</feature>
<evidence type="ECO:0000256" key="2">
    <source>
        <dbReference type="ARBA" id="ARBA00022729"/>
    </source>
</evidence>
<evidence type="ECO:0000256" key="7">
    <source>
        <dbReference type="SAM" id="SignalP"/>
    </source>
</evidence>
<keyword evidence="4" id="KW-0564">Palmitate</keyword>
<evidence type="ECO:0000256" key="3">
    <source>
        <dbReference type="ARBA" id="ARBA00023136"/>
    </source>
</evidence>
<evidence type="ECO:0000313" key="8">
    <source>
        <dbReference type="EMBL" id="AZS15473.1"/>
    </source>
</evidence>
<evidence type="ECO:0000256" key="1">
    <source>
        <dbReference type="ARBA" id="ARBA00022475"/>
    </source>
</evidence>
<proteinExistence type="predicted"/>
<dbReference type="SUPFAM" id="SSF53850">
    <property type="entry name" value="Periplasmic binding protein-like II"/>
    <property type="match status" value="1"/>
</dbReference>
<organism evidence="8 9">
    <name type="scientific">Paenibacillus lutimineralis</name>
    <dbReference type="NCBI Taxonomy" id="2707005"/>
    <lineage>
        <taxon>Bacteria</taxon>
        <taxon>Bacillati</taxon>
        <taxon>Bacillota</taxon>
        <taxon>Bacilli</taxon>
        <taxon>Bacillales</taxon>
        <taxon>Paenibacillaceae</taxon>
        <taxon>Paenibacillus</taxon>
    </lineage>
</organism>
<dbReference type="KEGG" id="plut:EI981_14100"/>
<feature type="region of interest" description="Disordered" evidence="6">
    <location>
        <begin position="26"/>
        <end position="55"/>
    </location>
</feature>
<dbReference type="InterPro" id="IPR050490">
    <property type="entry name" value="Bact_solute-bd_prot1"/>
</dbReference>
<protein>
    <submittedName>
        <fullName evidence="8">Extracellular solute-binding protein</fullName>
    </submittedName>
</protein>
<sequence length="470" mass="51947">MKKVMLMILAVMFVLTISACSAGTGNPKGSADGNNGGTSTGGAGEVKAGGLGAPSTTEKKTVVFSTFFPSDYFKEAKKKYEAKHPNITIDLRSVETDDAHLEENLEKFIKTTGTAMLSGQGPDLIEMDQLPSGDYVKQKMLANLGDIMDHDPEFKKEQYFTNILEGIKVNGGMYGLPIGFFIYGLMGNEDAIKKSGVTFDDSKWNWEQFITTAQAITKGADKDHQYALGRSTPEYMTTQFVNERYATFINLEQRSANFVSSDFTNLLQLVKTLFDKKVVDADARFPLFRTAQINSPKVYIEELRKSEFITGGNAYTSKLYLSPNADPQHPGGSFSTYQTIGLNDRSTVKAEAWDFVKFLLSDEMQSKPDGTGFPLNKASYAKKAQELVQKGSIQSDQPIGPMKGKSFKITQQDIDDLDKFLNGATYTLQFKPSKIDEIITAEAQAFFTGQKSADEVAKLIQNRVTTYLNE</sequence>
<keyword evidence="2 7" id="KW-0732">Signal</keyword>
<evidence type="ECO:0000313" key="9">
    <source>
        <dbReference type="Proteomes" id="UP000270678"/>
    </source>
</evidence>
<dbReference type="PROSITE" id="PS51257">
    <property type="entry name" value="PROKAR_LIPOPROTEIN"/>
    <property type="match status" value="1"/>
</dbReference>
<keyword evidence="3" id="KW-0472">Membrane</keyword>
<dbReference type="RefSeq" id="WP_126999129.1">
    <property type="nucleotide sequence ID" value="NZ_CP034346.1"/>
</dbReference>
<keyword evidence="1" id="KW-1003">Cell membrane</keyword>
<evidence type="ECO:0000256" key="5">
    <source>
        <dbReference type="ARBA" id="ARBA00023288"/>
    </source>
</evidence>
<evidence type="ECO:0000256" key="4">
    <source>
        <dbReference type="ARBA" id="ARBA00023139"/>
    </source>
</evidence>